<dbReference type="PANTHER" id="PTHR14969:SF28">
    <property type="entry name" value="DIHYDROSPHINGOSINE 1-PHOSPHATE PHOSPHATASE LCB3-RELATED"/>
    <property type="match status" value="1"/>
</dbReference>
<dbReference type="SMART" id="SM00014">
    <property type="entry name" value="acidPPc"/>
    <property type="match status" value="1"/>
</dbReference>
<feature type="transmembrane region" description="Helical" evidence="9">
    <location>
        <begin position="200"/>
        <end position="220"/>
    </location>
</feature>
<evidence type="ECO:0000256" key="6">
    <source>
        <dbReference type="ARBA" id="ARBA00023136"/>
    </source>
</evidence>
<dbReference type="PANTHER" id="PTHR14969">
    <property type="entry name" value="SPHINGOSINE-1-PHOSPHATE PHOSPHOHYDROLASE"/>
    <property type="match status" value="1"/>
</dbReference>
<evidence type="ECO:0000256" key="4">
    <source>
        <dbReference type="ARBA" id="ARBA00022824"/>
    </source>
</evidence>
<gene>
    <name evidence="11" type="ORF">MGAL_10B091293</name>
</gene>
<evidence type="ECO:0000256" key="9">
    <source>
        <dbReference type="SAM" id="Phobius"/>
    </source>
</evidence>
<feature type="transmembrane region" description="Helical" evidence="9">
    <location>
        <begin position="120"/>
        <end position="146"/>
    </location>
</feature>
<feature type="transmembrane region" description="Helical" evidence="9">
    <location>
        <begin position="282"/>
        <end position="300"/>
    </location>
</feature>
<reference evidence="11" key="1">
    <citation type="submission" date="2018-11" db="EMBL/GenBank/DDBJ databases">
        <authorList>
            <person name="Alioto T."/>
            <person name="Alioto T."/>
        </authorList>
    </citation>
    <scope>NUCLEOTIDE SEQUENCE</scope>
</reference>
<feature type="domain" description="Phosphatidic acid phosphatase type 2/haloperoxidase" evidence="10">
    <location>
        <begin position="151"/>
        <end position="268"/>
    </location>
</feature>
<feature type="transmembrane region" description="Helical" evidence="9">
    <location>
        <begin position="226"/>
        <end position="245"/>
    </location>
</feature>
<dbReference type="GO" id="GO:0006670">
    <property type="term" value="P:sphingosine metabolic process"/>
    <property type="evidence" value="ECO:0007669"/>
    <property type="project" value="TreeGrafter"/>
</dbReference>
<evidence type="ECO:0000313" key="12">
    <source>
        <dbReference type="Proteomes" id="UP000596742"/>
    </source>
</evidence>
<dbReference type="Gene3D" id="1.20.144.10">
    <property type="entry name" value="Phosphatidic acid phosphatase type 2/haloperoxidase"/>
    <property type="match status" value="1"/>
</dbReference>
<keyword evidence="5 9" id="KW-1133">Transmembrane helix</keyword>
<organism evidence="11 12">
    <name type="scientific">Mytilus galloprovincialis</name>
    <name type="common">Mediterranean mussel</name>
    <dbReference type="NCBI Taxonomy" id="29158"/>
    <lineage>
        <taxon>Eukaryota</taxon>
        <taxon>Metazoa</taxon>
        <taxon>Spiralia</taxon>
        <taxon>Lophotrochozoa</taxon>
        <taxon>Mollusca</taxon>
        <taxon>Bivalvia</taxon>
        <taxon>Autobranchia</taxon>
        <taxon>Pteriomorphia</taxon>
        <taxon>Mytilida</taxon>
        <taxon>Mytiloidea</taxon>
        <taxon>Mytilidae</taxon>
        <taxon>Mytilinae</taxon>
        <taxon>Mytilus</taxon>
    </lineage>
</organism>
<evidence type="ECO:0000256" key="8">
    <source>
        <dbReference type="SAM" id="MobiDB-lite"/>
    </source>
</evidence>
<feature type="transmembrane region" description="Helical" evidence="9">
    <location>
        <begin position="312"/>
        <end position="330"/>
    </location>
</feature>
<evidence type="ECO:0000256" key="5">
    <source>
        <dbReference type="ARBA" id="ARBA00022989"/>
    </source>
</evidence>
<dbReference type="InterPro" id="IPR036938">
    <property type="entry name" value="PAP2/HPO_sf"/>
</dbReference>
<keyword evidence="12" id="KW-1185">Reference proteome</keyword>
<dbReference type="SUPFAM" id="SSF48317">
    <property type="entry name" value="Acid phosphatase/Vanadium-dependent haloperoxidase"/>
    <property type="match status" value="1"/>
</dbReference>
<dbReference type="GO" id="GO:0005789">
    <property type="term" value="C:endoplasmic reticulum membrane"/>
    <property type="evidence" value="ECO:0007669"/>
    <property type="project" value="UniProtKB-SubCell"/>
</dbReference>
<dbReference type="Pfam" id="PF01569">
    <property type="entry name" value="PAP2"/>
    <property type="match status" value="1"/>
</dbReference>
<sequence length="442" mass="49685">MGSVIKYLLGLKDPSLVANFQKFCQIEILPGTESEKKDSESDYLSSSSHDSHVPNGDLHQRLAKTNGFVQNNSNGVINNEHCSQNGSIHSNNVDHLENVQKDCIQSEDKQETKYIVHSKFLYWTFRLGAGFGNEFFYLTFFTFCLWNLNSLVMRQMVIIWHAGMYLGQAAKDIIEWPRPSSPPCARLENRYLEEYGMPSTHATVGVIIPFGLIIIGHRHYEFDFPLPLIVAFFWATVCGLSRIYLGMHSVLDVIVGAAIGIILIPLMLPYVEALDNFQVTSMYSPLVVVGGEIFLLYIYPNATIWNTAKGDTATVVGIGAGIAVATWLNYQLGFMIPSDVAKPYHIPSLFTLISMIPLAEVRHLIGILVLVITRAVAKPVTHKLFCLYYNVDSKDEETQRKIGMEKPQKFAAYFCVGFAAIFIVPNLLRPLGLMRMSFYTEM</sequence>
<keyword evidence="2 9" id="KW-0812">Transmembrane</keyword>
<dbReference type="CDD" id="cd03388">
    <property type="entry name" value="PAP2_SPPase1"/>
    <property type="match status" value="1"/>
</dbReference>
<dbReference type="OrthoDB" id="301434at2759"/>
<name>A0A8B6E5X4_MYTGA</name>
<protein>
    <submittedName>
        <fullName evidence="11">Sphingosine-1-phosphate phosphatase 1</fullName>
        <ecNumber evidence="11">3.1.3.-</ecNumber>
    </submittedName>
</protein>
<comment type="similarity">
    <text evidence="7">Belongs to the type 2 lipid phosphate phosphatase family.</text>
</comment>
<dbReference type="InterPro" id="IPR000326">
    <property type="entry name" value="PAP2/HPO"/>
</dbReference>
<feature type="transmembrane region" description="Helical" evidence="9">
    <location>
        <begin position="410"/>
        <end position="428"/>
    </location>
</feature>
<dbReference type="EMBL" id="UYJE01004674">
    <property type="protein sequence ID" value="VDI30231.1"/>
    <property type="molecule type" value="Genomic_DNA"/>
</dbReference>
<evidence type="ECO:0000313" key="11">
    <source>
        <dbReference type="EMBL" id="VDI30231.1"/>
    </source>
</evidence>
<evidence type="ECO:0000256" key="1">
    <source>
        <dbReference type="ARBA" id="ARBA00004477"/>
    </source>
</evidence>
<comment type="caution">
    <text evidence="11">The sequence shown here is derived from an EMBL/GenBank/DDBJ whole genome shotgun (WGS) entry which is preliminary data.</text>
</comment>
<feature type="transmembrane region" description="Helical" evidence="9">
    <location>
        <begin position="350"/>
        <end position="373"/>
    </location>
</feature>
<dbReference type="GO" id="GO:0042392">
    <property type="term" value="F:sphingosine-1-phosphate phosphatase activity"/>
    <property type="evidence" value="ECO:0007669"/>
    <property type="project" value="TreeGrafter"/>
</dbReference>
<feature type="transmembrane region" description="Helical" evidence="9">
    <location>
        <begin position="250"/>
        <end position="270"/>
    </location>
</feature>
<evidence type="ECO:0000256" key="2">
    <source>
        <dbReference type="ARBA" id="ARBA00022692"/>
    </source>
</evidence>
<comment type="subcellular location">
    <subcellularLocation>
        <location evidence="1">Endoplasmic reticulum membrane</location>
        <topology evidence="1">Multi-pass membrane protein</topology>
    </subcellularLocation>
</comment>
<dbReference type="AlphaFoldDB" id="A0A8B6E5X4"/>
<proteinExistence type="inferred from homology"/>
<dbReference type="Proteomes" id="UP000596742">
    <property type="component" value="Unassembled WGS sequence"/>
</dbReference>
<evidence type="ECO:0000256" key="7">
    <source>
        <dbReference type="ARBA" id="ARBA00038324"/>
    </source>
</evidence>
<dbReference type="EC" id="3.1.3.-" evidence="11"/>
<keyword evidence="3 11" id="KW-0378">Hydrolase</keyword>
<evidence type="ECO:0000259" key="10">
    <source>
        <dbReference type="SMART" id="SM00014"/>
    </source>
</evidence>
<keyword evidence="4" id="KW-0256">Endoplasmic reticulum</keyword>
<keyword evidence="6 9" id="KW-0472">Membrane</keyword>
<evidence type="ECO:0000256" key="3">
    <source>
        <dbReference type="ARBA" id="ARBA00022801"/>
    </source>
</evidence>
<feature type="region of interest" description="Disordered" evidence="8">
    <location>
        <begin position="36"/>
        <end position="56"/>
    </location>
</feature>
<accession>A0A8B6E5X4</accession>